<sequence length="389" mass="42240">MRQHSLMTGLAALTAAALATMPTPGAPPGLDPARPVRELQLAAAPDGSLVLAVIADAGTFSSGRGTFTARELTAWRQAGGTWQALGGVLNYDRPRPISNLNLALDERGAPILVWNENYGDNDVVVFRAFVNGNWTDWRTRYLGDDLPYAARTRAVAARCGEPVLAWGEYLRKPYGSRLTVRTWDDQAKVWTRSEPFNDIRAFSRTPALALDRAGRPVVAWLQGDVLSSNVYVKRGTGEGWEALGGALNRHPNTYVASTRLVLDAQEHPIVAWLEDVSGQDGLFASRWNGQIWVPLGGRLGAGSASAPSLAVDPQGRPVVAWVEERGGTGRVHLARWDKQAWQDLGPVNLDPRRDARSPSVAVDASGGVVLAWREDVGGVYRVQVRRFAP</sequence>
<dbReference type="RefSeq" id="WP_345451854.1">
    <property type="nucleotide sequence ID" value="NZ_BAABRV010000002.1"/>
</dbReference>
<comment type="caution">
    <text evidence="2">The sequence shown here is derived from an EMBL/GenBank/DDBJ whole genome shotgun (WGS) entry which is preliminary data.</text>
</comment>
<proteinExistence type="predicted"/>
<feature type="signal peptide" evidence="1">
    <location>
        <begin position="1"/>
        <end position="19"/>
    </location>
</feature>
<keyword evidence="1" id="KW-0732">Signal</keyword>
<reference evidence="2 3" key="1">
    <citation type="submission" date="2024-02" db="EMBL/GenBank/DDBJ databases">
        <title>Deinococcus aluminii NBRC 112889.</title>
        <authorList>
            <person name="Ichikawa N."/>
            <person name="Katano-Makiyama Y."/>
            <person name="Hidaka K."/>
        </authorList>
    </citation>
    <scope>NUCLEOTIDE SEQUENCE [LARGE SCALE GENOMIC DNA]</scope>
    <source>
        <strain evidence="2 3">NBRC 112889</strain>
    </source>
</reference>
<dbReference type="SUPFAM" id="SSF89372">
    <property type="entry name" value="Fucose-specific lectin"/>
    <property type="match status" value="2"/>
</dbReference>
<accession>A0ABP9XB60</accession>
<evidence type="ECO:0000313" key="3">
    <source>
        <dbReference type="Proteomes" id="UP001404956"/>
    </source>
</evidence>
<keyword evidence="3" id="KW-1185">Reference proteome</keyword>
<evidence type="ECO:0000256" key="1">
    <source>
        <dbReference type="SAM" id="SignalP"/>
    </source>
</evidence>
<protein>
    <recommendedName>
        <fullName evidence="4">Exo-alpha-sialidase</fullName>
    </recommendedName>
</protein>
<dbReference type="Proteomes" id="UP001404956">
    <property type="component" value="Unassembled WGS sequence"/>
</dbReference>
<organism evidence="2 3">
    <name type="scientific">Deinococcus aluminii</name>
    <dbReference type="NCBI Taxonomy" id="1656885"/>
    <lineage>
        <taxon>Bacteria</taxon>
        <taxon>Thermotogati</taxon>
        <taxon>Deinococcota</taxon>
        <taxon>Deinococci</taxon>
        <taxon>Deinococcales</taxon>
        <taxon>Deinococcaceae</taxon>
        <taxon>Deinococcus</taxon>
    </lineage>
</organism>
<name>A0ABP9XB60_9DEIO</name>
<evidence type="ECO:0008006" key="4">
    <source>
        <dbReference type="Google" id="ProtNLM"/>
    </source>
</evidence>
<gene>
    <name evidence="2" type="ORF">Dalu01_00982</name>
</gene>
<dbReference type="EMBL" id="BAABRV010000002">
    <property type="protein sequence ID" value="GAA5532593.1"/>
    <property type="molecule type" value="Genomic_DNA"/>
</dbReference>
<feature type="chain" id="PRO_5046654779" description="Exo-alpha-sialidase" evidence="1">
    <location>
        <begin position="20"/>
        <end position="389"/>
    </location>
</feature>
<evidence type="ECO:0000313" key="2">
    <source>
        <dbReference type="EMBL" id="GAA5532593.1"/>
    </source>
</evidence>